<keyword evidence="2" id="KW-0732">Signal</keyword>
<evidence type="ECO:0000313" key="4">
    <source>
        <dbReference type="Proteomes" id="UP000823882"/>
    </source>
</evidence>
<keyword evidence="1" id="KW-0812">Transmembrane</keyword>
<proteinExistence type="predicted"/>
<keyword evidence="1" id="KW-1133">Transmembrane helix</keyword>
<gene>
    <name evidence="3" type="ORF">H9701_03870</name>
</gene>
<accession>A0A9D2NYA5</accession>
<evidence type="ECO:0000313" key="3">
    <source>
        <dbReference type="EMBL" id="HJC40675.1"/>
    </source>
</evidence>
<name>A0A9D2NYA5_9FIRM</name>
<feature type="transmembrane region" description="Helical" evidence="1">
    <location>
        <begin position="104"/>
        <end position="129"/>
    </location>
</feature>
<dbReference type="Pfam" id="PF10825">
    <property type="entry name" value="DUF2752"/>
    <property type="match status" value="1"/>
</dbReference>
<sequence length="145" mass="15562">MKTRARRLLTKLGLLAAAGLAYAAFTAVTGVGLPCPFHAVTGLWCPGCGVSRMCLALLRLDFAEAWSWNPGLMLLLPFLAVLGLRAAVRYVRTGRAGPTRGEQIVIGLMVAFLVVYGVVRNLPGFAWLAPGQTPPELFPFLRALP</sequence>
<dbReference type="EMBL" id="DWWJ01000072">
    <property type="protein sequence ID" value="HJC40675.1"/>
    <property type="molecule type" value="Genomic_DNA"/>
</dbReference>
<comment type="caution">
    <text evidence="3">The sequence shown here is derived from an EMBL/GenBank/DDBJ whole genome shotgun (WGS) entry which is preliminary data.</text>
</comment>
<evidence type="ECO:0000256" key="1">
    <source>
        <dbReference type="SAM" id="Phobius"/>
    </source>
</evidence>
<organism evidence="3 4">
    <name type="scientific">Candidatus Intestinimonas pullistercoris</name>
    <dbReference type="NCBI Taxonomy" id="2838623"/>
    <lineage>
        <taxon>Bacteria</taxon>
        <taxon>Bacillati</taxon>
        <taxon>Bacillota</taxon>
        <taxon>Clostridia</taxon>
        <taxon>Eubacteriales</taxon>
        <taxon>Intestinimonas</taxon>
    </lineage>
</organism>
<feature type="chain" id="PRO_5038735410" evidence="2">
    <location>
        <begin position="24"/>
        <end position="145"/>
    </location>
</feature>
<feature type="signal peptide" evidence="2">
    <location>
        <begin position="1"/>
        <end position="23"/>
    </location>
</feature>
<dbReference type="AlphaFoldDB" id="A0A9D2NYA5"/>
<dbReference type="Proteomes" id="UP000823882">
    <property type="component" value="Unassembled WGS sequence"/>
</dbReference>
<protein>
    <submittedName>
        <fullName evidence="3">DUF2752 domain-containing protein</fullName>
    </submittedName>
</protein>
<feature type="transmembrane region" description="Helical" evidence="1">
    <location>
        <begin position="65"/>
        <end position="84"/>
    </location>
</feature>
<dbReference type="InterPro" id="IPR021215">
    <property type="entry name" value="DUF2752"/>
</dbReference>
<evidence type="ECO:0000256" key="2">
    <source>
        <dbReference type="SAM" id="SignalP"/>
    </source>
</evidence>
<reference evidence="3" key="1">
    <citation type="journal article" date="2021" name="PeerJ">
        <title>Extensive microbial diversity within the chicken gut microbiome revealed by metagenomics and culture.</title>
        <authorList>
            <person name="Gilroy R."/>
            <person name="Ravi A."/>
            <person name="Getino M."/>
            <person name="Pursley I."/>
            <person name="Horton D.L."/>
            <person name="Alikhan N.F."/>
            <person name="Baker D."/>
            <person name="Gharbi K."/>
            <person name="Hall N."/>
            <person name="Watson M."/>
            <person name="Adriaenssens E.M."/>
            <person name="Foster-Nyarko E."/>
            <person name="Jarju S."/>
            <person name="Secka A."/>
            <person name="Antonio M."/>
            <person name="Oren A."/>
            <person name="Chaudhuri R.R."/>
            <person name="La Ragione R."/>
            <person name="Hildebrand F."/>
            <person name="Pallen M.J."/>
        </authorList>
    </citation>
    <scope>NUCLEOTIDE SEQUENCE</scope>
    <source>
        <strain evidence="3">CHK186-1790</strain>
    </source>
</reference>
<keyword evidence="1" id="KW-0472">Membrane</keyword>
<reference evidence="3" key="2">
    <citation type="submission" date="2021-04" db="EMBL/GenBank/DDBJ databases">
        <authorList>
            <person name="Gilroy R."/>
        </authorList>
    </citation>
    <scope>NUCLEOTIDE SEQUENCE</scope>
    <source>
        <strain evidence="3">CHK186-1790</strain>
    </source>
</reference>